<dbReference type="Proteomes" id="UP000238479">
    <property type="component" value="Chromosome 5"/>
</dbReference>
<dbReference type="Gramene" id="PRQ29008">
    <property type="protein sequence ID" value="PRQ29008"/>
    <property type="gene ID" value="RchiOBHm_Chr5g0009171"/>
</dbReference>
<reference evidence="1 2" key="1">
    <citation type="journal article" date="2018" name="Nat. Genet.">
        <title>The Rosa genome provides new insights in the design of modern roses.</title>
        <authorList>
            <person name="Bendahmane M."/>
        </authorList>
    </citation>
    <scope>NUCLEOTIDE SEQUENCE [LARGE SCALE GENOMIC DNA]</scope>
    <source>
        <strain evidence="2">cv. Old Blush</strain>
    </source>
</reference>
<evidence type="ECO:0000313" key="1">
    <source>
        <dbReference type="EMBL" id="PRQ29008.1"/>
    </source>
</evidence>
<keyword evidence="2" id="KW-1185">Reference proteome</keyword>
<proteinExistence type="predicted"/>
<comment type="caution">
    <text evidence="1">The sequence shown here is derived from an EMBL/GenBank/DDBJ whole genome shotgun (WGS) entry which is preliminary data.</text>
</comment>
<evidence type="ECO:0000313" key="2">
    <source>
        <dbReference type="Proteomes" id="UP000238479"/>
    </source>
</evidence>
<name>A0A2P6Q490_ROSCH</name>
<organism evidence="1 2">
    <name type="scientific">Rosa chinensis</name>
    <name type="common">China rose</name>
    <dbReference type="NCBI Taxonomy" id="74649"/>
    <lineage>
        <taxon>Eukaryota</taxon>
        <taxon>Viridiplantae</taxon>
        <taxon>Streptophyta</taxon>
        <taxon>Embryophyta</taxon>
        <taxon>Tracheophyta</taxon>
        <taxon>Spermatophyta</taxon>
        <taxon>Magnoliopsida</taxon>
        <taxon>eudicotyledons</taxon>
        <taxon>Gunneridae</taxon>
        <taxon>Pentapetalae</taxon>
        <taxon>rosids</taxon>
        <taxon>fabids</taxon>
        <taxon>Rosales</taxon>
        <taxon>Rosaceae</taxon>
        <taxon>Rosoideae</taxon>
        <taxon>Rosoideae incertae sedis</taxon>
        <taxon>Rosa</taxon>
    </lineage>
</organism>
<accession>A0A2P6Q490</accession>
<protein>
    <submittedName>
        <fullName evidence="1">Uncharacterized protein</fullName>
    </submittedName>
</protein>
<dbReference type="AlphaFoldDB" id="A0A2P6Q490"/>
<sequence>MVSPADKAHAVRAAGEIALNFGFILAITKFTQHYLVRTRDAISRNIESRRE</sequence>
<gene>
    <name evidence="1" type="ORF">RchiOBHm_Chr5g0009171</name>
</gene>
<dbReference type="EMBL" id="PDCK01000043">
    <property type="protein sequence ID" value="PRQ29008.1"/>
    <property type="molecule type" value="Genomic_DNA"/>
</dbReference>